<dbReference type="OrthoDB" id="9785497at2"/>
<dbReference type="Gene3D" id="2.170.150.20">
    <property type="entry name" value="Peptide methionine sulfoxide reductase"/>
    <property type="match status" value="1"/>
</dbReference>
<evidence type="ECO:0000256" key="3">
    <source>
        <dbReference type="ARBA" id="ARBA00022833"/>
    </source>
</evidence>
<evidence type="ECO:0000313" key="9">
    <source>
        <dbReference type="Proteomes" id="UP000248259"/>
    </source>
</evidence>
<dbReference type="PROSITE" id="PS51790">
    <property type="entry name" value="MSRB"/>
    <property type="match status" value="1"/>
</dbReference>
<gene>
    <name evidence="6 8" type="primary">msrB</name>
    <name evidence="8" type="ORF">DNK49_14295</name>
</gene>
<keyword evidence="2 6" id="KW-0479">Metal-binding</keyword>
<dbReference type="HAMAP" id="MF_01400">
    <property type="entry name" value="MsrB"/>
    <property type="match status" value="1"/>
</dbReference>
<dbReference type="FunFam" id="2.170.150.20:FF:000001">
    <property type="entry name" value="Peptide methionine sulfoxide reductase MsrB"/>
    <property type="match status" value="1"/>
</dbReference>
<keyword evidence="3 6" id="KW-0862">Zinc</keyword>
<dbReference type="NCBIfam" id="TIGR00357">
    <property type="entry name" value="peptide-methionine (R)-S-oxide reductase MsrB"/>
    <property type="match status" value="1"/>
</dbReference>
<dbReference type="InterPro" id="IPR002579">
    <property type="entry name" value="Met_Sox_Rdtase_MsrB_dom"/>
</dbReference>
<feature type="binding site" evidence="6">
    <location>
        <position position="48"/>
    </location>
    <ligand>
        <name>Zn(2+)</name>
        <dbReference type="ChEBI" id="CHEBI:29105"/>
    </ligand>
</feature>
<dbReference type="Proteomes" id="UP000248259">
    <property type="component" value="Unassembled WGS sequence"/>
</dbReference>
<sequence length="135" mass="15385">MSRSIEKSDAEWQTLLTSIQFHVTREKGTERPFSGEYWDFWSPGEYHCVCCDAPLFDAEHKFDAGCGWPSFWTAAAPENVESRDDHSHFMHRTEVLCQHCGAHLGHVFEDGPPPTGLRYCINSASIRHVARTTDD</sequence>
<dbReference type="GO" id="GO:0006979">
    <property type="term" value="P:response to oxidative stress"/>
    <property type="evidence" value="ECO:0007669"/>
    <property type="project" value="InterPro"/>
</dbReference>
<dbReference type="SUPFAM" id="SSF51316">
    <property type="entry name" value="Mss4-like"/>
    <property type="match status" value="1"/>
</dbReference>
<dbReference type="GO" id="GO:0005737">
    <property type="term" value="C:cytoplasm"/>
    <property type="evidence" value="ECO:0007669"/>
    <property type="project" value="TreeGrafter"/>
</dbReference>
<comment type="caution">
    <text evidence="8">The sequence shown here is derived from an EMBL/GenBank/DDBJ whole genome shotgun (WGS) entry which is preliminary data.</text>
</comment>
<dbReference type="Pfam" id="PF01641">
    <property type="entry name" value="SelR"/>
    <property type="match status" value="1"/>
</dbReference>
<evidence type="ECO:0000259" key="7">
    <source>
        <dbReference type="PROSITE" id="PS51790"/>
    </source>
</evidence>
<accession>A0A323UTU5</accession>
<dbReference type="InterPro" id="IPR028427">
    <property type="entry name" value="Met_Sox_Rdtase_MsrB"/>
</dbReference>
<evidence type="ECO:0000256" key="2">
    <source>
        <dbReference type="ARBA" id="ARBA00022723"/>
    </source>
</evidence>
<comment type="cofactor">
    <cofactor evidence="6">
        <name>Zn(2+)</name>
        <dbReference type="ChEBI" id="CHEBI:29105"/>
    </cofactor>
    <text evidence="6">Binds 1 zinc ion per subunit. The zinc ion is important for the structural integrity of the protein.</text>
</comment>
<reference evidence="8 9" key="1">
    <citation type="submission" date="2018-06" db="EMBL/GenBank/DDBJ databases">
        <title>Azoarcus communis strain SWub3 genome.</title>
        <authorList>
            <person name="Zorraquino Salvo V."/>
            <person name="Toubiana D."/>
            <person name="Blumwald E."/>
        </authorList>
    </citation>
    <scope>NUCLEOTIDE SEQUENCE [LARGE SCALE GENOMIC DNA]</scope>
    <source>
        <strain evidence="8 9">SWub3</strain>
    </source>
</reference>
<feature type="binding site" evidence="6">
    <location>
        <position position="51"/>
    </location>
    <ligand>
        <name>Zn(2+)</name>
        <dbReference type="ChEBI" id="CHEBI:29105"/>
    </ligand>
</feature>
<keyword evidence="4 6" id="KW-0560">Oxidoreductase</keyword>
<feature type="active site" description="Nucleophile" evidence="6">
    <location>
        <position position="120"/>
    </location>
</feature>
<evidence type="ECO:0000256" key="4">
    <source>
        <dbReference type="ARBA" id="ARBA00023002"/>
    </source>
</evidence>
<evidence type="ECO:0000256" key="5">
    <source>
        <dbReference type="ARBA" id="ARBA00048488"/>
    </source>
</evidence>
<keyword evidence="9" id="KW-1185">Reference proteome</keyword>
<organism evidence="8 9">
    <name type="scientific">Parazoarcus communis SWub3 = DSM 12120</name>
    <dbReference type="NCBI Taxonomy" id="1121029"/>
    <lineage>
        <taxon>Bacteria</taxon>
        <taxon>Pseudomonadati</taxon>
        <taxon>Pseudomonadota</taxon>
        <taxon>Betaproteobacteria</taxon>
        <taxon>Rhodocyclales</taxon>
        <taxon>Zoogloeaceae</taxon>
        <taxon>Parazoarcus</taxon>
    </lineage>
</organism>
<dbReference type="GO" id="GO:0033743">
    <property type="term" value="F:peptide-methionine (R)-S-oxide reductase activity"/>
    <property type="evidence" value="ECO:0007669"/>
    <property type="project" value="UniProtKB-UniRule"/>
</dbReference>
<feature type="binding site" evidence="6">
    <location>
        <position position="100"/>
    </location>
    <ligand>
        <name>Zn(2+)</name>
        <dbReference type="ChEBI" id="CHEBI:29105"/>
    </ligand>
</feature>
<comment type="similarity">
    <text evidence="1 6">Belongs to the MsrB Met sulfoxide reductase family.</text>
</comment>
<name>A0A323UTU5_9RHOO</name>
<proteinExistence type="inferred from homology"/>
<dbReference type="PANTHER" id="PTHR10173:SF52">
    <property type="entry name" value="METHIONINE-R-SULFOXIDE REDUCTASE B1"/>
    <property type="match status" value="1"/>
</dbReference>
<dbReference type="AlphaFoldDB" id="A0A323UTU5"/>
<dbReference type="InterPro" id="IPR011057">
    <property type="entry name" value="Mss4-like_sf"/>
</dbReference>
<dbReference type="PANTHER" id="PTHR10173">
    <property type="entry name" value="METHIONINE SULFOXIDE REDUCTASE"/>
    <property type="match status" value="1"/>
</dbReference>
<feature type="binding site" evidence="6">
    <location>
        <position position="97"/>
    </location>
    <ligand>
        <name>Zn(2+)</name>
        <dbReference type="ChEBI" id="CHEBI:29105"/>
    </ligand>
</feature>
<comment type="catalytic activity">
    <reaction evidence="5 6">
        <text>L-methionyl-[protein] + [thioredoxin]-disulfide + H2O = L-methionyl-(R)-S-oxide-[protein] + [thioredoxin]-dithiol</text>
        <dbReference type="Rhea" id="RHEA:24164"/>
        <dbReference type="Rhea" id="RHEA-COMP:10698"/>
        <dbReference type="Rhea" id="RHEA-COMP:10700"/>
        <dbReference type="Rhea" id="RHEA-COMP:12313"/>
        <dbReference type="Rhea" id="RHEA-COMP:12314"/>
        <dbReference type="ChEBI" id="CHEBI:15377"/>
        <dbReference type="ChEBI" id="CHEBI:16044"/>
        <dbReference type="ChEBI" id="CHEBI:29950"/>
        <dbReference type="ChEBI" id="CHEBI:45764"/>
        <dbReference type="ChEBI" id="CHEBI:50058"/>
        <dbReference type="EC" id="1.8.4.12"/>
    </reaction>
</comment>
<dbReference type="EMBL" id="QKOE01000010">
    <property type="protein sequence ID" value="PZA15905.1"/>
    <property type="molecule type" value="Genomic_DNA"/>
</dbReference>
<evidence type="ECO:0000313" key="8">
    <source>
        <dbReference type="EMBL" id="PZA15905.1"/>
    </source>
</evidence>
<dbReference type="EC" id="1.8.4.12" evidence="6"/>
<feature type="domain" description="MsrB" evidence="7">
    <location>
        <begin position="9"/>
        <end position="131"/>
    </location>
</feature>
<dbReference type="RefSeq" id="WP_110525820.1">
    <property type="nucleotide sequence ID" value="NZ_QKOE01000010.1"/>
</dbReference>
<dbReference type="GO" id="GO:0008270">
    <property type="term" value="F:zinc ion binding"/>
    <property type="evidence" value="ECO:0007669"/>
    <property type="project" value="UniProtKB-UniRule"/>
</dbReference>
<evidence type="ECO:0000256" key="1">
    <source>
        <dbReference type="ARBA" id="ARBA00007174"/>
    </source>
</evidence>
<dbReference type="GO" id="GO:0030091">
    <property type="term" value="P:protein repair"/>
    <property type="evidence" value="ECO:0007669"/>
    <property type="project" value="InterPro"/>
</dbReference>
<evidence type="ECO:0000256" key="6">
    <source>
        <dbReference type="HAMAP-Rule" id="MF_01400"/>
    </source>
</evidence>
<protein>
    <recommendedName>
        <fullName evidence="6">Peptide methionine sulfoxide reductase MsrB</fullName>
        <ecNumber evidence="6">1.8.4.12</ecNumber>
    </recommendedName>
    <alternativeName>
        <fullName evidence="6">Peptide-methionine (R)-S-oxide reductase</fullName>
    </alternativeName>
</protein>